<evidence type="ECO:0000313" key="3">
    <source>
        <dbReference type="Proteomes" id="UP001589607"/>
    </source>
</evidence>
<dbReference type="EMBL" id="JBHMEY010000020">
    <property type="protein sequence ID" value="MFB9096784.1"/>
    <property type="molecule type" value="Genomic_DNA"/>
</dbReference>
<evidence type="ECO:0000259" key="1">
    <source>
        <dbReference type="Pfam" id="PF10988"/>
    </source>
</evidence>
<dbReference type="InterPro" id="IPR021255">
    <property type="entry name" value="DUF2807"/>
</dbReference>
<proteinExistence type="predicted"/>
<organism evidence="2 3">
    <name type="scientific">Flavobacterium jumunjinense</name>
    <dbReference type="NCBI Taxonomy" id="998845"/>
    <lineage>
        <taxon>Bacteria</taxon>
        <taxon>Pseudomonadati</taxon>
        <taxon>Bacteroidota</taxon>
        <taxon>Flavobacteriia</taxon>
        <taxon>Flavobacteriales</taxon>
        <taxon>Flavobacteriaceae</taxon>
        <taxon>Flavobacterium</taxon>
    </lineage>
</organism>
<name>A0ABV5GN28_9FLAO</name>
<dbReference type="PROSITE" id="PS51257">
    <property type="entry name" value="PROKAR_LIPOPROTEIN"/>
    <property type="match status" value="1"/>
</dbReference>
<feature type="domain" description="Putative auto-transporter adhesin head GIN" evidence="1">
    <location>
        <begin position="51"/>
        <end position="229"/>
    </location>
</feature>
<evidence type="ECO:0000313" key="2">
    <source>
        <dbReference type="EMBL" id="MFB9096784.1"/>
    </source>
</evidence>
<comment type="caution">
    <text evidence="2">The sequence shown here is derived from an EMBL/GenBank/DDBJ whole genome shotgun (WGS) entry which is preliminary data.</text>
</comment>
<keyword evidence="3" id="KW-1185">Reference proteome</keyword>
<sequence length="246" mass="25934">MVKLIIQITKVVVTIITALLLQSCFNTNWNGDSIDGDGNVVAINRTINESFSAISAQTGLEVYITKGNDVKVLVEADENLQNHIFTEVKDGVLEIYTDASINNCDSKKVYVNVINLENIKSSSGAAIKSNNELKFDKLKLTASSGSNINVKTNTDQISCKSSSGSTITVNGKTNQLTTDASSGSAINLDELFAKKAKANSSSGSSIVLNALEELNADASSGGSVEFISKPNSLIVDESSGGSVSQK</sequence>
<dbReference type="RefSeq" id="WP_236456787.1">
    <property type="nucleotide sequence ID" value="NZ_CBCSGE010000018.1"/>
</dbReference>
<protein>
    <submittedName>
        <fullName evidence="2">Head GIN domain-containing protein</fullName>
    </submittedName>
</protein>
<accession>A0ABV5GN28</accession>
<gene>
    <name evidence="2" type="ORF">ACFFVF_09675</name>
</gene>
<dbReference type="Pfam" id="PF10988">
    <property type="entry name" value="DUF2807"/>
    <property type="match status" value="1"/>
</dbReference>
<dbReference type="Gene3D" id="2.160.20.120">
    <property type="match status" value="1"/>
</dbReference>
<reference evidence="2 3" key="1">
    <citation type="submission" date="2024-09" db="EMBL/GenBank/DDBJ databases">
        <authorList>
            <person name="Sun Q."/>
            <person name="Mori K."/>
        </authorList>
    </citation>
    <scope>NUCLEOTIDE SEQUENCE [LARGE SCALE GENOMIC DNA]</scope>
    <source>
        <strain evidence="2 3">CECT 7955</strain>
    </source>
</reference>
<dbReference type="Proteomes" id="UP001589607">
    <property type="component" value="Unassembled WGS sequence"/>
</dbReference>